<keyword evidence="4" id="KW-1185">Reference proteome</keyword>
<protein>
    <submittedName>
        <fullName evidence="3">Uncharacterized protein</fullName>
    </submittedName>
</protein>
<keyword evidence="1" id="KW-0175">Coiled coil</keyword>
<feature type="coiled-coil region" evidence="1">
    <location>
        <begin position="124"/>
        <end position="151"/>
    </location>
</feature>
<name>A0A176VHD7_MARPO</name>
<organism evidence="3 4">
    <name type="scientific">Marchantia polymorpha subsp. ruderalis</name>
    <dbReference type="NCBI Taxonomy" id="1480154"/>
    <lineage>
        <taxon>Eukaryota</taxon>
        <taxon>Viridiplantae</taxon>
        <taxon>Streptophyta</taxon>
        <taxon>Embryophyta</taxon>
        <taxon>Marchantiophyta</taxon>
        <taxon>Marchantiopsida</taxon>
        <taxon>Marchantiidae</taxon>
        <taxon>Marchantiales</taxon>
        <taxon>Marchantiaceae</taxon>
        <taxon>Marchantia</taxon>
    </lineage>
</organism>
<sequence length="477" mass="53450">MQIFPVRTCRTAVSVDLDIRLSQSAACHPTRTRTLPKRSEKSASSRLDDADSAPASSGFNLVDDVGRAFAGRLDCESSFLLVGRRQDCCRRDSGLGPSMPPTMPEPLSIIWSIAMQLKILIGAKNSLKKDCESLLKVIEKLHANLQRLEGSPDVDQFERVLNKIRISSTRCYAMLEAIEARSWTDSLLNQKLSFFNEKPSDLIKKQQSEFYDLIDELLGELCTRGVRKAETDDIYEAGSKETRLLGVSKLRAVPMCGKNDDAILLSGEKIRYKIIEDTIENVGVVYTLEMEIKSFAPGLYNWLLQDRTHLSAMLAVNSSSGQSTRVLQITEEDKSSGGDNPTACISDEDGVVAHVQTKNQSWFNNAGTILMRDHFRRSLILRLRNGYKPQIYDAEILVRKDRLPSDDLLKLRILGKKFEDLTYYKCDTEETGEVLAVYRHRKSEASGLLHLLGRANQMEIQTIIVASFAALGLTSDF</sequence>
<evidence type="ECO:0000256" key="2">
    <source>
        <dbReference type="SAM" id="MobiDB-lite"/>
    </source>
</evidence>
<reference evidence="3" key="1">
    <citation type="submission" date="2016-03" db="EMBL/GenBank/DDBJ databases">
        <title>Mechanisms controlling the formation of the plant cell surface in tip-growing cells are functionally conserved among land plants.</title>
        <authorList>
            <person name="Honkanen S."/>
            <person name="Jones V.A."/>
            <person name="Morieri G."/>
            <person name="Champion C."/>
            <person name="Hetherington A.J."/>
            <person name="Kelly S."/>
            <person name="Saint-Marcoux D."/>
            <person name="Proust H."/>
            <person name="Prescott H."/>
            <person name="Dolan L."/>
        </authorList>
    </citation>
    <scope>NUCLEOTIDE SEQUENCE [LARGE SCALE GENOMIC DNA]</scope>
    <source>
        <tissue evidence="3">Whole gametophyte</tissue>
    </source>
</reference>
<feature type="compositionally biased region" description="Basic and acidic residues" evidence="2">
    <location>
        <begin position="37"/>
        <end position="49"/>
    </location>
</feature>
<proteinExistence type="predicted"/>
<accession>A0A176VHD7</accession>
<comment type="caution">
    <text evidence="3">The sequence shown here is derived from an EMBL/GenBank/DDBJ whole genome shotgun (WGS) entry which is preliminary data.</text>
</comment>
<feature type="region of interest" description="Disordered" evidence="2">
    <location>
        <begin position="28"/>
        <end position="54"/>
    </location>
</feature>
<gene>
    <name evidence="3" type="ORF">AXG93_4010s1170</name>
</gene>
<evidence type="ECO:0000256" key="1">
    <source>
        <dbReference type="SAM" id="Coils"/>
    </source>
</evidence>
<evidence type="ECO:0000313" key="3">
    <source>
        <dbReference type="EMBL" id="OAE20280.1"/>
    </source>
</evidence>
<evidence type="ECO:0000313" key="4">
    <source>
        <dbReference type="Proteomes" id="UP000077202"/>
    </source>
</evidence>
<dbReference type="AlphaFoldDB" id="A0A176VHD7"/>
<dbReference type="EMBL" id="LVLJ01003652">
    <property type="protein sequence ID" value="OAE20280.1"/>
    <property type="molecule type" value="Genomic_DNA"/>
</dbReference>
<dbReference type="Proteomes" id="UP000077202">
    <property type="component" value="Unassembled WGS sequence"/>
</dbReference>